<accession>A0AA40BM18</accession>
<gene>
    <name evidence="3" type="ORF">B0T21DRAFT_348751</name>
</gene>
<evidence type="ECO:0000256" key="2">
    <source>
        <dbReference type="SAM" id="SignalP"/>
    </source>
</evidence>
<evidence type="ECO:0000313" key="3">
    <source>
        <dbReference type="EMBL" id="KAK0736725.1"/>
    </source>
</evidence>
<keyword evidence="4" id="KW-1185">Reference proteome</keyword>
<organism evidence="3 4">
    <name type="scientific">Apiosordaria backusii</name>
    <dbReference type="NCBI Taxonomy" id="314023"/>
    <lineage>
        <taxon>Eukaryota</taxon>
        <taxon>Fungi</taxon>
        <taxon>Dikarya</taxon>
        <taxon>Ascomycota</taxon>
        <taxon>Pezizomycotina</taxon>
        <taxon>Sordariomycetes</taxon>
        <taxon>Sordariomycetidae</taxon>
        <taxon>Sordariales</taxon>
        <taxon>Lasiosphaeriaceae</taxon>
        <taxon>Apiosordaria</taxon>
    </lineage>
</organism>
<proteinExistence type="predicted"/>
<feature type="signal peptide" evidence="2">
    <location>
        <begin position="1"/>
        <end position="24"/>
    </location>
</feature>
<feature type="region of interest" description="Disordered" evidence="1">
    <location>
        <begin position="61"/>
        <end position="91"/>
    </location>
</feature>
<evidence type="ECO:0000313" key="4">
    <source>
        <dbReference type="Proteomes" id="UP001172159"/>
    </source>
</evidence>
<feature type="compositionally biased region" description="Basic and acidic residues" evidence="1">
    <location>
        <begin position="74"/>
        <end position="90"/>
    </location>
</feature>
<name>A0AA40BM18_9PEZI</name>
<reference evidence="3" key="1">
    <citation type="submission" date="2023-06" db="EMBL/GenBank/DDBJ databases">
        <title>Genome-scale phylogeny and comparative genomics of the fungal order Sordariales.</title>
        <authorList>
            <consortium name="Lawrence Berkeley National Laboratory"/>
            <person name="Hensen N."/>
            <person name="Bonometti L."/>
            <person name="Westerberg I."/>
            <person name="Brannstrom I.O."/>
            <person name="Guillou S."/>
            <person name="Cros-Aarteil S."/>
            <person name="Calhoun S."/>
            <person name="Haridas S."/>
            <person name="Kuo A."/>
            <person name="Mondo S."/>
            <person name="Pangilinan J."/>
            <person name="Riley R."/>
            <person name="Labutti K."/>
            <person name="Andreopoulos B."/>
            <person name="Lipzen A."/>
            <person name="Chen C."/>
            <person name="Yanf M."/>
            <person name="Daum C."/>
            <person name="Ng V."/>
            <person name="Clum A."/>
            <person name="Steindorff A."/>
            <person name="Ohm R."/>
            <person name="Martin F."/>
            <person name="Silar P."/>
            <person name="Natvig D."/>
            <person name="Lalanne C."/>
            <person name="Gautier V."/>
            <person name="Ament-Velasquez S.L."/>
            <person name="Kruys A."/>
            <person name="Hutchinson M.I."/>
            <person name="Powell A.J."/>
            <person name="Barry K."/>
            <person name="Miller A.N."/>
            <person name="Grigoriev I.V."/>
            <person name="Debuchy R."/>
            <person name="Gladieux P."/>
            <person name="Thoren M.H."/>
            <person name="Johannesson H."/>
        </authorList>
    </citation>
    <scope>NUCLEOTIDE SEQUENCE</scope>
    <source>
        <strain evidence="3">CBS 540.89</strain>
    </source>
</reference>
<feature type="chain" id="PRO_5041395063" evidence="2">
    <location>
        <begin position="25"/>
        <end position="130"/>
    </location>
</feature>
<keyword evidence="2" id="KW-0732">Signal</keyword>
<dbReference type="EMBL" id="JAUKTV010000006">
    <property type="protein sequence ID" value="KAK0736725.1"/>
    <property type="molecule type" value="Genomic_DNA"/>
</dbReference>
<dbReference type="AlphaFoldDB" id="A0AA40BM18"/>
<comment type="caution">
    <text evidence="3">The sequence shown here is derived from an EMBL/GenBank/DDBJ whole genome shotgun (WGS) entry which is preliminary data.</text>
</comment>
<sequence length="130" mass="14929">MALASVATALILAVSDWFPVENRALVWRTGTCQTTCREELLWRCCAVKLWEASRKVAQQQHHMAQASSTTDSSWRWEKGSCPSKDSRSPSEEFLSGNIIIKIHRNYINLMIALYLIAARLFNNLRLRYNI</sequence>
<dbReference type="Proteomes" id="UP001172159">
    <property type="component" value="Unassembled WGS sequence"/>
</dbReference>
<protein>
    <submittedName>
        <fullName evidence="3">Uncharacterized protein</fullName>
    </submittedName>
</protein>
<evidence type="ECO:0000256" key="1">
    <source>
        <dbReference type="SAM" id="MobiDB-lite"/>
    </source>
</evidence>